<evidence type="ECO:0000259" key="1">
    <source>
        <dbReference type="Pfam" id="PF07833"/>
    </source>
</evidence>
<organism evidence="2 3">
    <name type="scientific">Paenibacillus psychroresistens</name>
    <dbReference type="NCBI Taxonomy" id="1778678"/>
    <lineage>
        <taxon>Bacteria</taxon>
        <taxon>Bacillati</taxon>
        <taxon>Bacillota</taxon>
        <taxon>Bacilli</taxon>
        <taxon>Bacillales</taxon>
        <taxon>Paenibacillaceae</taxon>
        <taxon>Paenibacillus</taxon>
    </lineage>
</organism>
<keyword evidence="3" id="KW-1185">Reference proteome</keyword>
<name>A0A6B8RXS5_9BACL</name>
<dbReference type="RefSeq" id="WP_155705604.1">
    <property type="nucleotide sequence ID" value="NZ_CP034235.1"/>
</dbReference>
<sequence>MEKTLVPVRFICKSVGANVSWDKSTKSVILTNK</sequence>
<evidence type="ECO:0000313" key="3">
    <source>
        <dbReference type="Proteomes" id="UP000426246"/>
    </source>
</evidence>
<dbReference type="InterPro" id="IPR036582">
    <property type="entry name" value="Mao_N_sf"/>
</dbReference>
<dbReference type="Gene3D" id="3.30.457.10">
    <property type="entry name" value="Copper amine oxidase-like, N-terminal domain"/>
    <property type="match status" value="1"/>
</dbReference>
<dbReference type="Proteomes" id="UP000426246">
    <property type="component" value="Chromosome"/>
</dbReference>
<dbReference type="AlphaFoldDB" id="A0A6B8RXS5"/>
<dbReference type="InterPro" id="IPR012854">
    <property type="entry name" value="Cu_amine_oxidase-like_N"/>
</dbReference>
<reference evidence="3" key="1">
    <citation type="submission" date="2018-11" db="EMBL/GenBank/DDBJ databases">
        <title>Complete genome sequence of Paenibacillus sp. ML311-T8.</title>
        <authorList>
            <person name="Nam Y.-D."/>
            <person name="Kang J."/>
            <person name="Chung W.-H."/>
            <person name="Park Y.S."/>
        </authorList>
    </citation>
    <scope>NUCLEOTIDE SEQUENCE [LARGE SCALE GENOMIC DNA]</scope>
    <source>
        <strain evidence="3">ML311-T8</strain>
    </source>
</reference>
<proteinExistence type="predicted"/>
<protein>
    <recommendedName>
        <fullName evidence="1">Copper amine oxidase-like N-terminal domain-containing protein</fullName>
    </recommendedName>
</protein>
<accession>A0A6B8RXS5</accession>
<gene>
    <name evidence="2" type="ORF">EHS13_32480</name>
</gene>
<feature type="domain" description="Copper amine oxidase-like N-terminal" evidence="1">
    <location>
        <begin position="2"/>
        <end position="32"/>
    </location>
</feature>
<dbReference type="SUPFAM" id="SSF55383">
    <property type="entry name" value="Copper amine oxidase, domain N"/>
    <property type="match status" value="1"/>
</dbReference>
<dbReference type="Pfam" id="PF07833">
    <property type="entry name" value="Cu_amine_oxidN1"/>
    <property type="match status" value="1"/>
</dbReference>
<evidence type="ECO:0000313" key="2">
    <source>
        <dbReference type="EMBL" id="QGR00346.1"/>
    </source>
</evidence>
<dbReference type="EMBL" id="CP034235">
    <property type="protein sequence ID" value="QGR00346.1"/>
    <property type="molecule type" value="Genomic_DNA"/>
</dbReference>
<dbReference type="KEGG" id="ppsc:EHS13_32480"/>